<dbReference type="EMBL" id="FOAW01000001">
    <property type="protein sequence ID" value="SEK33364.1"/>
    <property type="molecule type" value="Genomic_DNA"/>
</dbReference>
<evidence type="ECO:0000259" key="4">
    <source>
        <dbReference type="PROSITE" id="PS50977"/>
    </source>
</evidence>
<organism evidence="5 6">
    <name type="scientific">Rhodococcus maanshanensis</name>
    <dbReference type="NCBI Taxonomy" id="183556"/>
    <lineage>
        <taxon>Bacteria</taxon>
        <taxon>Bacillati</taxon>
        <taxon>Actinomycetota</taxon>
        <taxon>Actinomycetes</taxon>
        <taxon>Mycobacteriales</taxon>
        <taxon>Nocardiaceae</taxon>
        <taxon>Rhodococcus</taxon>
    </lineage>
</organism>
<dbReference type="RefSeq" id="WP_245816551.1">
    <property type="nucleotide sequence ID" value="NZ_FOAW01000001.1"/>
</dbReference>
<dbReference type="InterPro" id="IPR001647">
    <property type="entry name" value="HTH_TetR"/>
</dbReference>
<reference evidence="6" key="1">
    <citation type="submission" date="2016-10" db="EMBL/GenBank/DDBJ databases">
        <authorList>
            <person name="Varghese N."/>
            <person name="Submissions S."/>
        </authorList>
    </citation>
    <scope>NUCLEOTIDE SEQUENCE [LARGE SCALE GENOMIC DNA]</scope>
    <source>
        <strain evidence="6">DSM 44675</strain>
    </source>
</reference>
<sequence length="239" mass="25461">MISTMMTDAVTVRSAPSGGPAGSAPVSTTRLTADERRRQLIECALDIAERGGIGAVTVRAIAREAGISLGMVHYCFASKEALLTEMAERLVLELSTASQMMLAAVGDAPQAPGRAGLHELVRIGLNAMWSIVEANPNRRLLTYEIATHALRLREAGSPDAGDVVGEQYRIMDREVTAFLDESAVRTGMVWTEPVEAIAHRNLSIVDGLVLRWLVDRDTDAIAAGLAEVANAIAAKAVES</sequence>
<proteinExistence type="predicted"/>
<keyword evidence="6" id="KW-1185">Reference proteome</keyword>
<dbReference type="AlphaFoldDB" id="A0A1H7G5L0"/>
<dbReference type="Pfam" id="PF00440">
    <property type="entry name" value="TetR_N"/>
    <property type="match status" value="1"/>
</dbReference>
<feature type="region of interest" description="Disordered" evidence="3">
    <location>
        <begin position="1"/>
        <end position="28"/>
    </location>
</feature>
<dbReference type="PANTHER" id="PTHR30055:SF228">
    <property type="entry name" value="TRANSCRIPTIONAL REGULATOR-RELATED"/>
    <property type="match status" value="1"/>
</dbReference>
<keyword evidence="1 2" id="KW-0238">DNA-binding</keyword>
<dbReference type="PANTHER" id="PTHR30055">
    <property type="entry name" value="HTH-TYPE TRANSCRIPTIONAL REGULATOR RUTR"/>
    <property type="match status" value="1"/>
</dbReference>
<gene>
    <name evidence="5" type="ORF">SAMN05444583_101384</name>
</gene>
<feature type="DNA-binding region" description="H-T-H motif" evidence="2">
    <location>
        <begin position="57"/>
        <end position="76"/>
    </location>
</feature>
<dbReference type="InterPro" id="IPR009057">
    <property type="entry name" value="Homeodomain-like_sf"/>
</dbReference>
<evidence type="ECO:0000256" key="1">
    <source>
        <dbReference type="ARBA" id="ARBA00023125"/>
    </source>
</evidence>
<evidence type="ECO:0000256" key="3">
    <source>
        <dbReference type="SAM" id="MobiDB-lite"/>
    </source>
</evidence>
<dbReference type="Proteomes" id="UP000198677">
    <property type="component" value="Unassembled WGS sequence"/>
</dbReference>
<dbReference type="SUPFAM" id="SSF46689">
    <property type="entry name" value="Homeodomain-like"/>
    <property type="match status" value="1"/>
</dbReference>
<evidence type="ECO:0000313" key="6">
    <source>
        <dbReference type="Proteomes" id="UP000198677"/>
    </source>
</evidence>
<dbReference type="PRINTS" id="PR00455">
    <property type="entry name" value="HTHTETR"/>
</dbReference>
<dbReference type="GO" id="GO:0000976">
    <property type="term" value="F:transcription cis-regulatory region binding"/>
    <property type="evidence" value="ECO:0007669"/>
    <property type="project" value="TreeGrafter"/>
</dbReference>
<feature type="domain" description="HTH tetR-type" evidence="4">
    <location>
        <begin position="34"/>
        <end position="94"/>
    </location>
</feature>
<protein>
    <submittedName>
        <fullName evidence="5">Regulatory protein, tetR family</fullName>
    </submittedName>
</protein>
<dbReference type="PROSITE" id="PS50977">
    <property type="entry name" value="HTH_TETR_2"/>
    <property type="match status" value="1"/>
</dbReference>
<accession>A0A1H7G5L0</accession>
<dbReference type="Gene3D" id="1.10.357.10">
    <property type="entry name" value="Tetracycline Repressor, domain 2"/>
    <property type="match status" value="1"/>
</dbReference>
<feature type="compositionally biased region" description="Low complexity" evidence="3">
    <location>
        <begin position="14"/>
        <end position="25"/>
    </location>
</feature>
<dbReference type="InterPro" id="IPR050109">
    <property type="entry name" value="HTH-type_TetR-like_transc_reg"/>
</dbReference>
<name>A0A1H7G5L0_9NOCA</name>
<evidence type="ECO:0000256" key="2">
    <source>
        <dbReference type="PROSITE-ProRule" id="PRU00335"/>
    </source>
</evidence>
<evidence type="ECO:0000313" key="5">
    <source>
        <dbReference type="EMBL" id="SEK33364.1"/>
    </source>
</evidence>
<dbReference type="GO" id="GO:0003700">
    <property type="term" value="F:DNA-binding transcription factor activity"/>
    <property type="evidence" value="ECO:0007669"/>
    <property type="project" value="TreeGrafter"/>
</dbReference>